<dbReference type="EMBL" id="CP054257">
    <property type="protein sequence ID" value="QTQ11797.1"/>
    <property type="molecule type" value="Genomic_DNA"/>
</dbReference>
<dbReference type="Pfam" id="PF01743">
    <property type="entry name" value="PolyA_pol"/>
    <property type="match status" value="1"/>
</dbReference>
<proteinExistence type="inferred from homology"/>
<sequence>MLIRYSADENGRPVKKAVIYTKNEHKIQLSKIDPDALYILERLKDSGFSSYIVGGAVRDLILDRTPKDFDIVTDATPSRIKKIFRNSRIIGRRFRLVHVFFEDKIFEVSTFRSIIDGSVGNSFGTMDEDVKRRDFSLNALYYDPFTEHVIDYVNGVRDIKKHIIRPVIKIDRIFVEDPVRMIRAIKYSAATGCRLPFFLKRKILKSAHLLSSVSPSRLTEELQKIIGSGHSFEIVSKALQTDLYMYLQPSATAIMYARPDFEKKYLQSLKKLDETVARETDVRLGRKLFYLIYDFIYELTDWKKEAALHPSASELYAVTWTECRNFVLPMNPQRTELEFAIKEVLKTLGISMQPSKKRKQKKTFGSDNAKSAVKTKYEISESQKV</sequence>
<evidence type="ECO:0000313" key="7">
    <source>
        <dbReference type="EMBL" id="QTQ11797.1"/>
    </source>
</evidence>
<evidence type="ECO:0000256" key="1">
    <source>
        <dbReference type="ARBA" id="ARBA00022679"/>
    </source>
</evidence>
<evidence type="ECO:0000256" key="4">
    <source>
        <dbReference type="SAM" id="MobiDB-lite"/>
    </source>
</evidence>
<evidence type="ECO:0000256" key="2">
    <source>
        <dbReference type="ARBA" id="ARBA00022741"/>
    </source>
</evidence>
<organism evidence="7 8">
    <name type="scientific">Treponema parvum</name>
    <dbReference type="NCBI Taxonomy" id="138851"/>
    <lineage>
        <taxon>Bacteria</taxon>
        <taxon>Pseudomonadati</taxon>
        <taxon>Spirochaetota</taxon>
        <taxon>Spirochaetia</taxon>
        <taxon>Spirochaetales</taxon>
        <taxon>Treponemataceae</taxon>
        <taxon>Treponema</taxon>
    </lineage>
</organism>
<comment type="similarity">
    <text evidence="3">Belongs to the tRNA nucleotidyltransferase/poly(A) polymerase family.</text>
</comment>
<keyword evidence="3" id="KW-0694">RNA-binding</keyword>
<dbReference type="InterPro" id="IPR052191">
    <property type="entry name" value="tRNA_ntf/polyA_polymerase_I"/>
</dbReference>
<dbReference type="AlphaFoldDB" id="A0A975EZV8"/>
<dbReference type="InterPro" id="IPR032828">
    <property type="entry name" value="PolyA_RNA-bd"/>
</dbReference>
<dbReference type="Pfam" id="PF12627">
    <property type="entry name" value="PolyA_pol_RNAbd"/>
    <property type="match status" value="1"/>
</dbReference>
<keyword evidence="1 3" id="KW-0808">Transferase</keyword>
<dbReference type="GO" id="GO:0043633">
    <property type="term" value="P:polyadenylation-dependent RNA catabolic process"/>
    <property type="evidence" value="ECO:0007669"/>
    <property type="project" value="InterPro"/>
</dbReference>
<feature type="region of interest" description="Disordered" evidence="4">
    <location>
        <begin position="356"/>
        <end position="385"/>
    </location>
</feature>
<dbReference type="InterPro" id="IPR043519">
    <property type="entry name" value="NT_sf"/>
</dbReference>
<dbReference type="PANTHER" id="PTHR43051">
    <property type="entry name" value="POLYNUCLEOTIDE ADENYLYLTRANSFERASE FAMILY PROTEIN"/>
    <property type="match status" value="1"/>
</dbReference>
<evidence type="ECO:0000256" key="3">
    <source>
        <dbReference type="RuleBase" id="RU003953"/>
    </source>
</evidence>
<dbReference type="GO" id="GO:0003723">
    <property type="term" value="F:RNA binding"/>
    <property type="evidence" value="ECO:0007669"/>
    <property type="project" value="UniProtKB-KW"/>
</dbReference>
<dbReference type="SUPFAM" id="SSF81301">
    <property type="entry name" value="Nucleotidyltransferase"/>
    <property type="match status" value="1"/>
</dbReference>
<dbReference type="Gene3D" id="1.10.3090.10">
    <property type="entry name" value="cca-adding enzyme, domain 2"/>
    <property type="match status" value="1"/>
</dbReference>
<dbReference type="GO" id="GO:1990817">
    <property type="term" value="F:poly(A) RNA polymerase activity"/>
    <property type="evidence" value="ECO:0007669"/>
    <property type="project" value="UniProtKB-EC"/>
</dbReference>
<dbReference type="GO" id="GO:0006396">
    <property type="term" value="P:RNA processing"/>
    <property type="evidence" value="ECO:0007669"/>
    <property type="project" value="InterPro"/>
</dbReference>
<dbReference type="InterPro" id="IPR010206">
    <property type="entry name" value="PolA_pol_I"/>
</dbReference>
<dbReference type="PANTHER" id="PTHR43051:SF1">
    <property type="entry name" value="POLYNUCLEOTIDE ADENYLYLTRANSFERASE FAMILY PROTEIN"/>
    <property type="match status" value="1"/>
</dbReference>
<gene>
    <name evidence="7" type="primary">pcnB</name>
    <name evidence="7" type="ORF">HRI96_06030</name>
</gene>
<feature type="domain" description="tRNA nucleotidyltransferase/poly(A) polymerase RNA and SrmB- binding" evidence="6">
    <location>
        <begin position="201"/>
        <end position="253"/>
    </location>
</feature>
<evidence type="ECO:0000259" key="5">
    <source>
        <dbReference type="Pfam" id="PF01743"/>
    </source>
</evidence>
<dbReference type="CDD" id="cd05398">
    <property type="entry name" value="NT_ClassII-CCAase"/>
    <property type="match status" value="1"/>
</dbReference>
<dbReference type="InterPro" id="IPR002646">
    <property type="entry name" value="PolA_pol_head_dom"/>
</dbReference>
<dbReference type="Gene3D" id="3.30.460.10">
    <property type="entry name" value="Beta Polymerase, domain 2"/>
    <property type="match status" value="1"/>
</dbReference>
<feature type="domain" description="Poly A polymerase head" evidence="5">
    <location>
        <begin position="51"/>
        <end position="165"/>
    </location>
</feature>
<name>A0A975EZV8_9SPIR</name>
<dbReference type="RefSeq" id="WP_210116508.1">
    <property type="nucleotide sequence ID" value="NZ_CP054257.1"/>
</dbReference>
<keyword evidence="2" id="KW-0547">Nucleotide-binding</keyword>
<reference evidence="7" key="2">
    <citation type="journal article" date="2021" name="Microbiol. Resour. Announc.">
        <title>Complete Genome Sequences of Three Human Oral Treponema parvum Isolates.</title>
        <authorList>
            <person name="Zeng H."/>
            <person name="Watt R.M."/>
        </authorList>
    </citation>
    <scope>NUCLEOTIDE SEQUENCE</scope>
    <source>
        <strain evidence="7">ATCC 700773</strain>
    </source>
</reference>
<feature type="compositionally biased region" description="Basic and acidic residues" evidence="4">
    <location>
        <begin position="375"/>
        <end position="385"/>
    </location>
</feature>
<dbReference type="Proteomes" id="UP000671995">
    <property type="component" value="Chromosome"/>
</dbReference>
<reference evidence="7" key="1">
    <citation type="submission" date="2020-05" db="EMBL/GenBank/DDBJ databases">
        <authorList>
            <person name="Zeng H."/>
            <person name="Chan Y.K."/>
            <person name="Watt R.M."/>
        </authorList>
    </citation>
    <scope>NUCLEOTIDE SEQUENCE</scope>
    <source>
        <strain evidence="7">ATCC 700773</strain>
    </source>
</reference>
<dbReference type="EC" id="2.7.7.19" evidence="7"/>
<dbReference type="SUPFAM" id="SSF81891">
    <property type="entry name" value="Poly A polymerase C-terminal region-like"/>
    <property type="match status" value="1"/>
</dbReference>
<accession>A0A975EZV8</accession>
<keyword evidence="7" id="KW-0548">Nucleotidyltransferase</keyword>
<protein>
    <submittedName>
        <fullName evidence="7">Polynucleotide adenylyltransferase PcnB</fullName>
        <ecNumber evidence="7">2.7.7.19</ecNumber>
    </submittedName>
</protein>
<evidence type="ECO:0000259" key="6">
    <source>
        <dbReference type="Pfam" id="PF12627"/>
    </source>
</evidence>
<evidence type="ECO:0000313" key="8">
    <source>
        <dbReference type="Proteomes" id="UP000671995"/>
    </source>
</evidence>
<dbReference type="NCBIfam" id="TIGR01942">
    <property type="entry name" value="pcnB"/>
    <property type="match status" value="1"/>
</dbReference>
<dbReference type="GO" id="GO:0000166">
    <property type="term" value="F:nucleotide binding"/>
    <property type="evidence" value="ECO:0007669"/>
    <property type="project" value="UniProtKB-KW"/>
</dbReference>